<keyword evidence="4" id="KW-1133">Transmembrane helix</keyword>
<keyword evidence="1" id="KW-0479">Metal-binding</keyword>
<dbReference type="EMBL" id="BARS01007654">
    <property type="protein sequence ID" value="GAF68016.1"/>
    <property type="molecule type" value="Genomic_DNA"/>
</dbReference>
<protein>
    <recommendedName>
        <fullName evidence="5">ATP-grasp domain-containing protein</fullName>
    </recommendedName>
</protein>
<keyword evidence="4" id="KW-0472">Membrane</keyword>
<organism evidence="6">
    <name type="scientific">marine sediment metagenome</name>
    <dbReference type="NCBI Taxonomy" id="412755"/>
    <lineage>
        <taxon>unclassified sequences</taxon>
        <taxon>metagenomes</taxon>
        <taxon>ecological metagenomes</taxon>
    </lineage>
</organism>
<dbReference type="NCBIfam" id="TIGR00768">
    <property type="entry name" value="rimK_fam"/>
    <property type="match status" value="1"/>
</dbReference>
<evidence type="ECO:0000259" key="5">
    <source>
        <dbReference type="PROSITE" id="PS50975"/>
    </source>
</evidence>
<dbReference type="GO" id="GO:0005737">
    <property type="term" value="C:cytoplasm"/>
    <property type="evidence" value="ECO:0007669"/>
    <property type="project" value="TreeGrafter"/>
</dbReference>
<dbReference type="InterPro" id="IPR011761">
    <property type="entry name" value="ATP-grasp"/>
</dbReference>
<accession>X0RYG9</accession>
<keyword evidence="2" id="KW-0547">Nucleotide-binding</keyword>
<evidence type="ECO:0000313" key="6">
    <source>
        <dbReference type="EMBL" id="GAF68016.1"/>
    </source>
</evidence>
<dbReference type="GO" id="GO:0018169">
    <property type="term" value="F:ribosomal S6-glutamic acid ligase activity"/>
    <property type="evidence" value="ECO:0007669"/>
    <property type="project" value="TreeGrafter"/>
</dbReference>
<dbReference type="Gene3D" id="3.30.470.20">
    <property type="entry name" value="ATP-grasp fold, B domain"/>
    <property type="match status" value="1"/>
</dbReference>
<dbReference type="PANTHER" id="PTHR21621">
    <property type="entry name" value="RIBOSOMAL PROTEIN S6 MODIFICATION PROTEIN"/>
    <property type="match status" value="1"/>
</dbReference>
<dbReference type="Gene3D" id="3.30.1490.20">
    <property type="entry name" value="ATP-grasp fold, A domain"/>
    <property type="match status" value="1"/>
</dbReference>
<evidence type="ECO:0000256" key="2">
    <source>
        <dbReference type="ARBA" id="ARBA00022741"/>
    </source>
</evidence>
<dbReference type="GO" id="GO:0009432">
    <property type="term" value="P:SOS response"/>
    <property type="evidence" value="ECO:0007669"/>
    <property type="project" value="TreeGrafter"/>
</dbReference>
<keyword evidence="3" id="KW-0067">ATP-binding</keyword>
<evidence type="ECO:0000256" key="3">
    <source>
        <dbReference type="ARBA" id="ARBA00022840"/>
    </source>
</evidence>
<keyword evidence="4" id="KW-0812">Transmembrane</keyword>
<feature type="domain" description="ATP-grasp" evidence="5">
    <location>
        <begin position="114"/>
        <end position="297"/>
    </location>
</feature>
<name>X0RYG9_9ZZZZ</name>
<comment type="caution">
    <text evidence="6">The sequence shown here is derived from an EMBL/GenBank/DDBJ whole genome shotgun (WGS) entry which is preliminary data.</text>
</comment>
<reference evidence="6" key="1">
    <citation type="journal article" date="2014" name="Front. Microbiol.">
        <title>High frequency of phylogenetically diverse reductive dehalogenase-homologous genes in deep subseafloor sedimentary metagenomes.</title>
        <authorList>
            <person name="Kawai M."/>
            <person name="Futagami T."/>
            <person name="Toyoda A."/>
            <person name="Takaki Y."/>
            <person name="Nishi S."/>
            <person name="Hori S."/>
            <person name="Arai W."/>
            <person name="Tsubouchi T."/>
            <person name="Morono Y."/>
            <person name="Uchiyama I."/>
            <person name="Ito T."/>
            <person name="Fujiyama A."/>
            <person name="Inagaki F."/>
            <person name="Takami H."/>
        </authorList>
    </citation>
    <scope>NUCLEOTIDE SEQUENCE</scope>
    <source>
        <strain evidence="6">Expedition CK06-06</strain>
    </source>
</reference>
<dbReference type="GO" id="GO:0005524">
    <property type="term" value="F:ATP binding"/>
    <property type="evidence" value="ECO:0007669"/>
    <property type="project" value="UniProtKB-KW"/>
</dbReference>
<dbReference type="InterPro" id="IPR004666">
    <property type="entry name" value="Rp_bS6_RimK/Lys_biosynth_LsyX"/>
</dbReference>
<dbReference type="AlphaFoldDB" id="X0RYG9"/>
<dbReference type="PANTHER" id="PTHR21621:SF0">
    <property type="entry name" value="BETA-CITRYLGLUTAMATE SYNTHASE B-RELATED"/>
    <property type="match status" value="1"/>
</dbReference>
<gene>
    <name evidence="6" type="ORF">S01H1_14697</name>
</gene>
<dbReference type="Gene3D" id="3.40.50.20">
    <property type="match status" value="1"/>
</dbReference>
<evidence type="ECO:0000256" key="1">
    <source>
        <dbReference type="ARBA" id="ARBA00022723"/>
    </source>
</evidence>
<feature type="transmembrane region" description="Helical" evidence="4">
    <location>
        <begin position="80"/>
        <end position="106"/>
    </location>
</feature>
<dbReference type="InterPro" id="IPR013651">
    <property type="entry name" value="ATP-grasp_RimK-type"/>
</dbReference>
<dbReference type="SUPFAM" id="SSF56059">
    <property type="entry name" value="Glutathione synthetase ATP-binding domain-like"/>
    <property type="match status" value="1"/>
</dbReference>
<proteinExistence type="predicted"/>
<dbReference type="GO" id="GO:0046872">
    <property type="term" value="F:metal ion binding"/>
    <property type="evidence" value="ECO:0007669"/>
    <property type="project" value="UniProtKB-KW"/>
</dbReference>
<dbReference type="PROSITE" id="PS50975">
    <property type="entry name" value="ATP_GRASP"/>
    <property type="match status" value="1"/>
</dbReference>
<dbReference type="InterPro" id="IPR013815">
    <property type="entry name" value="ATP_grasp_subdomain_1"/>
</dbReference>
<evidence type="ECO:0000256" key="4">
    <source>
        <dbReference type="SAM" id="Phobius"/>
    </source>
</evidence>
<dbReference type="Pfam" id="PF08443">
    <property type="entry name" value="RimK"/>
    <property type="match status" value="1"/>
</dbReference>
<sequence>MTVDRLSRIGIFGSDPTSRRIDSLEEALQEMGVDVLRVIPWKVARVGSRERHLITLNGEDLSQLDLLFVLDLGANDIGAFFSRVGILFALAEMGVTIVNTVSSILVMRNKAETMRKLIAANLPVPKTLITESIRDAAEFVRENHPCVLKPITGFGGVGVQLIDSKFDLENILDFLKFHSQLFGKGAFLLQEFIRSPGYDIRALVLDGEVIASMKRVATEGIVTNIHSGGIPQPNDHDIDNLALRAARSVKGRVVGVDIIPDQNGEMWVLEVNATPGWTGLQQVTDLDISKRIADGLSRA</sequence>